<name>A0ABV5MN52_9ACTN</name>
<dbReference type="RefSeq" id="WP_223101387.1">
    <property type="nucleotide sequence ID" value="NZ_CP061913.1"/>
</dbReference>
<reference evidence="1 2" key="1">
    <citation type="submission" date="2024-09" db="EMBL/GenBank/DDBJ databases">
        <authorList>
            <person name="Sun Q."/>
            <person name="Mori K."/>
        </authorList>
    </citation>
    <scope>NUCLEOTIDE SEQUENCE [LARGE SCALE GENOMIC DNA]</scope>
    <source>
        <strain evidence="1 2">JCM 3307</strain>
    </source>
</reference>
<dbReference type="EMBL" id="JBHMCA010000077">
    <property type="protein sequence ID" value="MFB9450299.1"/>
    <property type="molecule type" value="Genomic_DNA"/>
</dbReference>
<keyword evidence="2" id="KW-1185">Reference proteome</keyword>
<evidence type="ECO:0000313" key="2">
    <source>
        <dbReference type="Proteomes" id="UP001589608"/>
    </source>
</evidence>
<proteinExistence type="predicted"/>
<gene>
    <name evidence="1" type="ORF">ACFFTR_45080</name>
</gene>
<comment type="caution">
    <text evidence="1">The sequence shown here is derived from an EMBL/GenBank/DDBJ whole genome shotgun (WGS) entry which is preliminary data.</text>
</comment>
<protein>
    <submittedName>
        <fullName evidence="1">Uncharacterized protein</fullName>
    </submittedName>
</protein>
<dbReference type="Proteomes" id="UP001589608">
    <property type="component" value="Unassembled WGS sequence"/>
</dbReference>
<sequence length="213" mass="22999">MTHDGDGWTPGHDGWTPIDHSPVKVNVASLGDYVRLVSKEIEDFNSNLKDGVLPMARVQSTFAGFGEAKLYRGVHANVLAAQNEMLKDVSLSLQAIAQAALGIYYEYLGGDDLGKANVDDVYDVFWPTDGRTLQDEVNAQQAQPGTTEGAFTGSANAAEHRAEVEGTIPPVDGSSYFNTWDQGFTVGEGGHTYQVYDNESNAMAAPEDPLKQK</sequence>
<accession>A0ABV5MN52</accession>
<evidence type="ECO:0000313" key="1">
    <source>
        <dbReference type="EMBL" id="MFB9450299.1"/>
    </source>
</evidence>
<organism evidence="1 2">
    <name type="scientific">Dactylosporangium vinaceum</name>
    <dbReference type="NCBI Taxonomy" id="53362"/>
    <lineage>
        <taxon>Bacteria</taxon>
        <taxon>Bacillati</taxon>
        <taxon>Actinomycetota</taxon>
        <taxon>Actinomycetes</taxon>
        <taxon>Micromonosporales</taxon>
        <taxon>Micromonosporaceae</taxon>
        <taxon>Dactylosporangium</taxon>
    </lineage>
</organism>